<keyword evidence="2" id="KW-1185">Reference proteome</keyword>
<organism evidence="1 2">
    <name type="scientific">Achromobacter mucicolens</name>
    <dbReference type="NCBI Taxonomy" id="1389922"/>
    <lineage>
        <taxon>Bacteria</taxon>
        <taxon>Pseudomonadati</taxon>
        <taxon>Pseudomonadota</taxon>
        <taxon>Betaproteobacteria</taxon>
        <taxon>Burkholderiales</taxon>
        <taxon>Alcaligenaceae</taxon>
        <taxon>Achromobacter</taxon>
    </lineage>
</organism>
<dbReference type="EMBL" id="CADIKR010000006">
    <property type="protein sequence ID" value="CAB3903413.1"/>
    <property type="molecule type" value="Genomic_DNA"/>
</dbReference>
<accession>A0ABM8LJ82</accession>
<proteinExistence type="predicted"/>
<evidence type="ECO:0000313" key="2">
    <source>
        <dbReference type="Proteomes" id="UP000507140"/>
    </source>
</evidence>
<evidence type="ECO:0000313" key="1">
    <source>
        <dbReference type="EMBL" id="CAB3903413.1"/>
    </source>
</evidence>
<reference evidence="1 2" key="1">
    <citation type="submission" date="2020-04" db="EMBL/GenBank/DDBJ databases">
        <authorList>
            <person name="De Canck E."/>
        </authorList>
    </citation>
    <scope>NUCLEOTIDE SEQUENCE [LARGE SCALE GENOMIC DNA]</scope>
    <source>
        <strain evidence="1 2">LMG 3415</strain>
    </source>
</reference>
<gene>
    <name evidence="1" type="ORF">LMG3415_04584</name>
</gene>
<name>A0ABM8LJ82_9BURK</name>
<dbReference type="RefSeq" id="WP_180100277.1">
    <property type="nucleotide sequence ID" value="NZ_CADIKR010000006.1"/>
</dbReference>
<dbReference type="Proteomes" id="UP000507140">
    <property type="component" value="Unassembled WGS sequence"/>
</dbReference>
<protein>
    <submittedName>
        <fullName evidence="1">Uncharacterized protein</fullName>
    </submittedName>
</protein>
<comment type="caution">
    <text evidence="1">The sequence shown here is derived from an EMBL/GenBank/DDBJ whole genome shotgun (WGS) entry which is preliminary data.</text>
</comment>
<sequence>MRCKGLAGRLFSHDFRPVFDTAAVVTAAVDTAAVDTEAVGTAPPKAKALVAGPSRDSNNVVGATSSMGDRFYNGHVCVRCGYKIIREL</sequence>